<dbReference type="InterPro" id="IPR034660">
    <property type="entry name" value="DinB/YfiT-like"/>
</dbReference>
<dbReference type="GO" id="GO:0046872">
    <property type="term" value="F:metal ion binding"/>
    <property type="evidence" value="ECO:0007669"/>
    <property type="project" value="UniProtKB-KW"/>
</dbReference>
<feature type="binding site" evidence="3">
    <location>
        <position position="47"/>
    </location>
    <ligand>
        <name>a divalent metal cation</name>
        <dbReference type="ChEBI" id="CHEBI:60240"/>
    </ligand>
</feature>
<dbReference type="Proteomes" id="UP000198584">
    <property type="component" value="Unassembled WGS sequence"/>
</dbReference>
<gene>
    <name evidence="4" type="ORF">SAMN05421743_102247</name>
</gene>
<feature type="binding site" evidence="3">
    <location>
        <position position="129"/>
    </location>
    <ligand>
        <name>a divalent metal cation</name>
        <dbReference type="ChEBI" id="CHEBI:60240"/>
    </ligand>
</feature>
<dbReference type="RefSeq" id="WP_093042430.1">
    <property type="nucleotide sequence ID" value="NZ_FNQR01000002.1"/>
</dbReference>
<evidence type="ECO:0000256" key="2">
    <source>
        <dbReference type="ARBA" id="ARBA00022723"/>
    </source>
</evidence>
<accession>A0A1H3XVM9</accession>
<dbReference type="InterPro" id="IPR007837">
    <property type="entry name" value="DinB"/>
</dbReference>
<comment type="similarity">
    <text evidence="1">Belongs to the DinB family.</text>
</comment>
<evidence type="ECO:0000256" key="3">
    <source>
        <dbReference type="PIRSR" id="PIRSR607837-1"/>
    </source>
</evidence>
<organism evidence="4 5">
    <name type="scientific">Thalassobacillus cyri</name>
    <dbReference type="NCBI Taxonomy" id="571932"/>
    <lineage>
        <taxon>Bacteria</taxon>
        <taxon>Bacillati</taxon>
        <taxon>Bacillota</taxon>
        <taxon>Bacilli</taxon>
        <taxon>Bacillales</taxon>
        <taxon>Bacillaceae</taxon>
        <taxon>Thalassobacillus</taxon>
    </lineage>
</organism>
<evidence type="ECO:0000256" key="1">
    <source>
        <dbReference type="ARBA" id="ARBA00008635"/>
    </source>
</evidence>
<dbReference type="SUPFAM" id="SSF109854">
    <property type="entry name" value="DinB/YfiT-like putative metalloenzymes"/>
    <property type="match status" value="1"/>
</dbReference>
<sequence>MSKSNDFIQYFLSHRTVTNELIEKIGTEHVNYQPTPTSMPARKLVNHMLKSFYQFTAAAAKQEPKQLFDQEEDASLTELAETYTSETKKLIEAMSDEDFSETVDLTEMLGVKLPAEKVLNLAMDHEIHHKGNLFVYVREMGHTELPMFVKQGG</sequence>
<evidence type="ECO:0000313" key="4">
    <source>
        <dbReference type="EMBL" id="SEA02568.1"/>
    </source>
</evidence>
<dbReference type="OrthoDB" id="119432at2"/>
<evidence type="ECO:0000313" key="5">
    <source>
        <dbReference type="Proteomes" id="UP000198584"/>
    </source>
</evidence>
<dbReference type="STRING" id="571932.SAMN05421743_102247"/>
<feature type="binding site" evidence="3">
    <location>
        <position position="125"/>
    </location>
    <ligand>
        <name>a divalent metal cation</name>
        <dbReference type="ChEBI" id="CHEBI:60240"/>
    </ligand>
</feature>
<keyword evidence="2 3" id="KW-0479">Metal-binding</keyword>
<keyword evidence="5" id="KW-1185">Reference proteome</keyword>
<protein>
    <submittedName>
        <fullName evidence="4">Uncharacterized damage-inducible protein DinB (Forms a four-helix bundle)</fullName>
    </submittedName>
</protein>
<proteinExistence type="inferred from homology"/>
<dbReference type="EMBL" id="FNQR01000002">
    <property type="protein sequence ID" value="SEA02568.1"/>
    <property type="molecule type" value="Genomic_DNA"/>
</dbReference>
<reference evidence="4 5" key="1">
    <citation type="submission" date="2016-10" db="EMBL/GenBank/DDBJ databases">
        <authorList>
            <person name="de Groot N.N."/>
        </authorList>
    </citation>
    <scope>NUCLEOTIDE SEQUENCE [LARGE SCALE GENOMIC DNA]</scope>
    <source>
        <strain evidence="4 5">CCM7597</strain>
    </source>
</reference>
<dbReference type="Gene3D" id="1.20.120.450">
    <property type="entry name" value="dinb family like domain"/>
    <property type="match status" value="1"/>
</dbReference>
<dbReference type="AlphaFoldDB" id="A0A1H3XVM9"/>
<dbReference type="Pfam" id="PF05163">
    <property type="entry name" value="DinB"/>
    <property type="match status" value="1"/>
</dbReference>
<name>A0A1H3XVM9_9BACI</name>